<sequence length="116" mass="12514">MSLFHASKCRILISNLGSLGDIIPFLDIGKTLLGRDHDVTFATTPKHRVQIEASGLIFRAIGSARRTRTCVPIRNLSDWLPSPDRLGLTVPLVRAAPARLAAAACRSVPCCPMPAL</sequence>
<dbReference type="Pfam" id="PF03033">
    <property type="entry name" value="Glyco_transf_28"/>
    <property type="match status" value="1"/>
</dbReference>
<name>A0ABV2LFG7_9HYPH</name>
<dbReference type="InterPro" id="IPR004276">
    <property type="entry name" value="GlycoTrans_28_N"/>
</dbReference>
<keyword evidence="3" id="KW-1185">Reference proteome</keyword>
<evidence type="ECO:0000313" key="2">
    <source>
        <dbReference type="EMBL" id="MET3695585.1"/>
    </source>
</evidence>
<dbReference type="Gene3D" id="3.40.50.2000">
    <property type="entry name" value="Glycogen Phosphorylase B"/>
    <property type="match status" value="1"/>
</dbReference>
<feature type="domain" description="Glycosyltransferase family 28 N-terminal" evidence="1">
    <location>
        <begin position="11"/>
        <end position="65"/>
    </location>
</feature>
<dbReference type="SUPFAM" id="SSF53756">
    <property type="entry name" value="UDP-Glycosyltransferase/glycogen phosphorylase"/>
    <property type="match status" value="1"/>
</dbReference>
<gene>
    <name evidence="2" type="ORF">ABID43_005154</name>
</gene>
<dbReference type="EMBL" id="JBEPMM010000033">
    <property type="protein sequence ID" value="MET3695585.1"/>
    <property type="molecule type" value="Genomic_DNA"/>
</dbReference>
<accession>A0ABV2LFG7</accession>
<protein>
    <submittedName>
        <fullName evidence="2">UDP:flavonoid glycosyltransferase YjiC (YdhE family)</fullName>
    </submittedName>
</protein>
<proteinExistence type="predicted"/>
<evidence type="ECO:0000313" key="3">
    <source>
        <dbReference type="Proteomes" id="UP001549145"/>
    </source>
</evidence>
<dbReference type="Proteomes" id="UP001549145">
    <property type="component" value="Unassembled WGS sequence"/>
</dbReference>
<reference evidence="2 3" key="1">
    <citation type="submission" date="2024-06" db="EMBL/GenBank/DDBJ databases">
        <title>Genomic Encyclopedia of Type Strains, Phase IV (KMG-IV): sequencing the most valuable type-strain genomes for metagenomic binning, comparative biology and taxonomic classification.</title>
        <authorList>
            <person name="Goeker M."/>
        </authorList>
    </citation>
    <scope>NUCLEOTIDE SEQUENCE [LARGE SCALE GENOMIC DNA]</scope>
    <source>
        <strain evidence="2 3">DSM 21331</strain>
    </source>
</reference>
<dbReference type="RefSeq" id="WP_238280628.1">
    <property type="nucleotide sequence ID" value="NZ_BPQL01000090.1"/>
</dbReference>
<comment type="caution">
    <text evidence="2">The sequence shown here is derived from an EMBL/GenBank/DDBJ whole genome shotgun (WGS) entry which is preliminary data.</text>
</comment>
<evidence type="ECO:0000259" key="1">
    <source>
        <dbReference type="Pfam" id="PF03033"/>
    </source>
</evidence>
<organism evidence="2 3">
    <name type="scientific">Methylobacterium goesingense</name>
    <dbReference type="NCBI Taxonomy" id="243690"/>
    <lineage>
        <taxon>Bacteria</taxon>
        <taxon>Pseudomonadati</taxon>
        <taxon>Pseudomonadota</taxon>
        <taxon>Alphaproteobacteria</taxon>
        <taxon>Hyphomicrobiales</taxon>
        <taxon>Methylobacteriaceae</taxon>
        <taxon>Methylobacterium</taxon>
    </lineage>
</organism>